<gene>
    <name evidence="1" type="ORF">CEURO_LOCUS22189</name>
</gene>
<keyword evidence="2" id="KW-1185">Reference proteome</keyword>
<evidence type="ECO:0000313" key="1">
    <source>
        <dbReference type="EMBL" id="CAH9119062.1"/>
    </source>
</evidence>
<dbReference type="Proteomes" id="UP001152484">
    <property type="component" value="Unassembled WGS sequence"/>
</dbReference>
<protein>
    <submittedName>
        <fullName evidence="1">Uncharacterized protein</fullName>
    </submittedName>
</protein>
<sequence length="72" mass="8279">MHFVTLVKEQLHLMELTMLLRFDSLAESVTSLSNSLEELRIELKSFQGEVLAKFDQDTEGLHRLIISSSDEE</sequence>
<dbReference type="EMBL" id="CAMAPE010000077">
    <property type="protein sequence ID" value="CAH9119062.1"/>
    <property type="molecule type" value="Genomic_DNA"/>
</dbReference>
<accession>A0A9P0ZXW6</accession>
<evidence type="ECO:0000313" key="2">
    <source>
        <dbReference type="Proteomes" id="UP001152484"/>
    </source>
</evidence>
<name>A0A9P0ZXW6_CUSEU</name>
<dbReference type="AlphaFoldDB" id="A0A9P0ZXW6"/>
<proteinExistence type="predicted"/>
<comment type="caution">
    <text evidence="1">The sequence shown here is derived from an EMBL/GenBank/DDBJ whole genome shotgun (WGS) entry which is preliminary data.</text>
</comment>
<organism evidence="1 2">
    <name type="scientific">Cuscuta europaea</name>
    <name type="common">European dodder</name>
    <dbReference type="NCBI Taxonomy" id="41803"/>
    <lineage>
        <taxon>Eukaryota</taxon>
        <taxon>Viridiplantae</taxon>
        <taxon>Streptophyta</taxon>
        <taxon>Embryophyta</taxon>
        <taxon>Tracheophyta</taxon>
        <taxon>Spermatophyta</taxon>
        <taxon>Magnoliopsida</taxon>
        <taxon>eudicotyledons</taxon>
        <taxon>Gunneridae</taxon>
        <taxon>Pentapetalae</taxon>
        <taxon>asterids</taxon>
        <taxon>lamiids</taxon>
        <taxon>Solanales</taxon>
        <taxon>Convolvulaceae</taxon>
        <taxon>Cuscuteae</taxon>
        <taxon>Cuscuta</taxon>
        <taxon>Cuscuta subgen. Cuscuta</taxon>
    </lineage>
</organism>
<reference evidence="1" key="1">
    <citation type="submission" date="2022-07" db="EMBL/GenBank/DDBJ databases">
        <authorList>
            <person name="Macas J."/>
            <person name="Novak P."/>
            <person name="Neumann P."/>
        </authorList>
    </citation>
    <scope>NUCLEOTIDE SEQUENCE</scope>
</reference>